<dbReference type="PANTHER" id="PTHR43630:SF1">
    <property type="entry name" value="POLY-BETA-1,6-N-ACETYL-D-GLUCOSAMINE SYNTHASE"/>
    <property type="match status" value="1"/>
</dbReference>
<keyword evidence="7" id="KW-1185">Reference proteome</keyword>
<keyword evidence="4" id="KW-1133">Transmembrane helix</keyword>
<keyword evidence="4" id="KW-0812">Transmembrane</keyword>
<evidence type="ECO:0000259" key="5">
    <source>
        <dbReference type="Pfam" id="PF00535"/>
    </source>
</evidence>
<keyword evidence="4" id="KW-0472">Membrane</keyword>
<organism evidence="6 7">
    <name type="scientific">Bryocella elongata</name>
    <dbReference type="NCBI Taxonomy" id="863522"/>
    <lineage>
        <taxon>Bacteria</taxon>
        <taxon>Pseudomonadati</taxon>
        <taxon>Acidobacteriota</taxon>
        <taxon>Terriglobia</taxon>
        <taxon>Terriglobales</taxon>
        <taxon>Acidobacteriaceae</taxon>
        <taxon>Bryocella</taxon>
    </lineage>
</organism>
<dbReference type="Pfam" id="PF00535">
    <property type="entry name" value="Glycos_transf_2"/>
    <property type="match status" value="1"/>
</dbReference>
<keyword evidence="2" id="KW-0328">Glycosyltransferase</keyword>
<evidence type="ECO:0000256" key="2">
    <source>
        <dbReference type="ARBA" id="ARBA00022676"/>
    </source>
</evidence>
<evidence type="ECO:0000256" key="1">
    <source>
        <dbReference type="ARBA" id="ARBA00006739"/>
    </source>
</evidence>
<sequence>MSVAFLAQAFWLSLAVIVYTYAGYPLAIQGLARLRKRRRKQYRWWAWDMRPVSVIMAVHNGERRIESQLDHLLELEKEIIGEILVISDGSTDATNALLRGMEASRGDERLKLILLEDQVGKSSALNHGILAASGEILLFVDLRPRIREGSVNQLIENFADRRVGCVAGDLRLKVRDHDGTAKAVSGLYWHYEQSIRKAEAHFDSPVGVYGGFYAVRRSVVSLLPEGCILDDMFQPLSVIRQGYRSVLDRHAVVTDEWPAKAKGEFSRKVRTLAGNFQLVTQCPWVLSPQNRVLFQLVSHKLLRLVVPYCFVVLLATALLLGRAGHPAMLAFAGMQVAFWMMALVGLRWKLPVVGRLATPAGAMLMLNAAAVVGFYRFLFTPRPLWKSLWAPTATPMENTRLA</sequence>
<reference evidence="6 7" key="1">
    <citation type="submission" date="2016-10" db="EMBL/GenBank/DDBJ databases">
        <authorList>
            <person name="de Groot N.N."/>
        </authorList>
    </citation>
    <scope>NUCLEOTIDE SEQUENCE [LARGE SCALE GENOMIC DNA]</scope>
    <source>
        <strain evidence="6 7">DSM 22489</strain>
    </source>
</reference>
<dbReference type="GO" id="GO:0016757">
    <property type="term" value="F:glycosyltransferase activity"/>
    <property type="evidence" value="ECO:0007669"/>
    <property type="project" value="UniProtKB-KW"/>
</dbReference>
<gene>
    <name evidence="6" type="ORF">SAMN05421819_1930</name>
</gene>
<dbReference type="Gene3D" id="3.90.550.10">
    <property type="entry name" value="Spore Coat Polysaccharide Biosynthesis Protein SpsA, Chain A"/>
    <property type="match status" value="1"/>
</dbReference>
<dbReference type="SUPFAM" id="SSF53448">
    <property type="entry name" value="Nucleotide-diphospho-sugar transferases"/>
    <property type="match status" value="1"/>
</dbReference>
<evidence type="ECO:0000313" key="6">
    <source>
        <dbReference type="EMBL" id="SEG14088.1"/>
    </source>
</evidence>
<keyword evidence="3 6" id="KW-0808">Transferase</keyword>
<feature type="transmembrane region" description="Helical" evidence="4">
    <location>
        <begin position="6"/>
        <end position="32"/>
    </location>
</feature>
<feature type="transmembrane region" description="Helical" evidence="4">
    <location>
        <begin position="301"/>
        <end position="321"/>
    </location>
</feature>
<dbReference type="Proteomes" id="UP000236728">
    <property type="component" value="Unassembled WGS sequence"/>
</dbReference>
<dbReference type="RefSeq" id="WP_235011486.1">
    <property type="nucleotide sequence ID" value="NZ_FNVA01000003.1"/>
</dbReference>
<protein>
    <submittedName>
        <fullName evidence="6">Glycosyltransferase, catalytic subunit of cellulose synthase and poly-beta-1,6-N-acetylglucosamine synthase</fullName>
    </submittedName>
</protein>
<name>A0A1H5XQU0_9BACT</name>
<comment type="similarity">
    <text evidence="1">Belongs to the glycosyltransferase 2 family.</text>
</comment>
<dbReference type="InterPro" id="IPR029044">
    <property type="entry name" value="Nucleotide-diphossugar_trans"/>
</dbReference>
<dbReference type="EMBL" id="FNVA01000003">
    <property type="protein sequence ID" value="SEG14088.1"/>
    <property type="molecule type" value="Genomic_DNA"/>
</dbReference>
<feature type="transmembrane region" description="Helical" evidence="4">
    <location>
        <begin position="327"/>
        <end position="348"/>
    </location>
</feature>
<proteinExistence type="inferred from homology"/>
<feature type="domain" description="Glycosyltransferase 2-like" evidence="5">
    <location>
        <begin position="53"/>
        <end position="204"/>
    </location>
</feature>
<evidence type="ECO:0000256" key="4">
    <source>
        <dbReference type="SAM" id="Phobius"/>
    </source>
</evidence>
<dbReference type="AlphaFoldDB" id="A0A1H5XQU0"/>
<accession>A0A1H5XQU0</accession>
<feature type="transmembrane region" description="Helical" evidence="4">
    <location>
        <begin position="360"/>
        <end position="379"/>
    </location>
</feature>
<dbReference type="PANTHER" id="PTHR43630">
    <property type="entry name" value="POLY-BETA-1,6-N-ACETYL-D-GLUCOSAMINE SYNTHASE"/>
    <property type="match status" value="1"/>
</dbReference>
<dbReference type="InterPro" id="IPR001173">
    <property type="entry name" value="Glyco_trans_2-like"/>
</dbReference>
<evidence type="ECO:0000313" key="7">
    <source>
        <dbReference type="Proteomes" id="UP000236728"/>
    </source>
</evidence>
<evidence type="ECO:0000256" key="3">
    <source>
        <dbReference type="ARBA" id="ARBA00022679"/>
    </source>
</evidence>